<name>A0A816GCK5_9BILA</name>
<evidence type="ECO:0000256" key="1">
    <source>
        <dbReference type="SAM" id="MobiDB-lite"/>
    </source>
</evidence>
<comment type="caution">
    <text evidence="4">The sequence shown here is derived from an EMBL/GenBank/DDBJ whole genome shotgun (WGS) entry which is preliminary data.</text>
</comment>
<evidence type="ECO:0000313" key="3">
    <source>
        <dbReference type="EMBL" id="CAF1577262.1"/>
    </source>
</evidence>
<evidence type="ECO:0000313" key="4">
    <source>
        <dbReference type="EMBL" id="CAF1672011.1"/>
    </source>
</evidence>
<dbReference type="Proteomes" id="UP000663877">
    <property type="component" value="Unassembled WGS sequence"/>
</dbReference>
<dbReference type="InterPro" id="IPR007699">
    <property type="entry name" value="SGS_dom"/>
</dbReference>
<feature type="region of interest" description="Disordered" evidence="1">
    <location>
        <begin position="99"/>
        <end position="141"/>
    </location>
</feature>
<dbReference type="PANTHER" id="PTHR45862">
    <property type="entry name" value="PROTEIN SGT1 HOMOLOG"/>
    <property type="match status" value="1"/>
</dbReference>
<dbReference type="InterPro" id="IPR044563">
    <property type="entry name" value="Sgt1-like"/>
</dbReference>
<dbReference type="SUPFAM" id="SSF48452">
    <property type="entry name" value="TPR-like"/>
    <property type="match status" value="1"/>
</dbReference>
<dbReference type="InterPro" id="IPR011990">
    <property type="entry name" value="TPR-like_helical_dom_sf"/>
</dbReference>
<sequence length="151" mass="17443">ALNGSNDALQLDEMNIKAYLRKGIFLYHQNSIEDALQVFIDGLKFDDTNEQLKIWHDKCEKELSVPRTPPVVGEAPSYPSLSRRAMLWNKVEAEMKKLEKENEDDMDDANALYEDSDEKTRRAMNKSMNEPGRVTCEPPDGMEWKKYDSLI</sequence>
<feature type="non-terminal residue" evidence="4">
    <location>
        <position position="1"/>
    </location>
</feature>
<dbReference type="Proteomes" id="UP000663832">
    <property type="component" value="Unassembled WGS sequence"/>
</dbReference>
<dbReference type="AlphaFoldDB" id="A0A816GCK5"/>
<dbReference type="OrthoDB" id="1898560at2759"/>
<accession>A0A816GCK5</accession>
<protein>
    <recommendedName>
        <fullName evidence="2">SGS domain-containing protein</fullName>
    </recommendedName>
</protein>
<dbReference type="Gene3D" id="1.25.40.10">
    <property type="entry name" value="Tetratricopeptide repeat domain"/>
    <property type="match status" value="1"/>
</dbReference>
<evidence type="ECO:0000259" key="2">
    <source>
        <dbReference type="PROSITE" id="PS51048"/>
    </source>
</evidence>
<dbReference type="PROSITE" id="PS51048">
    <property type="entry name" value="SGS"/>
    <property type="match status" value="1"/>
</dbReference>
<dbReference type="EMBL" id="CAJNOM010006744">
    <property type="protein sequence ID" value="CAF1672011.1"/>
    <property type="molecule type" value="Genomic_DNA"/>
</dbReference>
<evidence type="ECO:0000313" key="5">
    <source>
        <dbReference type="Proteomes" id="UP000663832"/>
    </source>
</evidence>
<organism evidence="4 5">
    <name type="scientific">Adineta steineri</name>
    <dbReference type="NCBI Taxonomy" id="433720"/>
    <lineage>
        <taxon>Eukaryota</taxon>
        <taxon>Metazoa</taxon>
        <taxon>Spiralia</taxon>
        <taxon>Gnathifera</taxon>
        <taxon>Rotifera</taxon>
        <taxon>Eurotatoria</taxon>
        <taxon>Bdelloidea</taxon>
        <taxon>Adinetida</taxon>
        <taxon>Adinetidae</taxon>
        <taxon>Adineta</taxon>
    </lineage>
</organism>
<keyword evidence="5" id="KW-1185">Reference proteome</keyword>
<dbReference type="GO" id="GO:0051087">
    <property type="term" value="F:protein-folding chaperone binding"/>
    <property type="evidence" value="ECO:0007669"/>
    <property type="project" value="InterPro"/>
</dbReference>
<dbReference type="EMBL" id="CAJNOI010006324">
    <property type="protein sequence ID" value="CAF1577262.1"/>
    <property type="molecule type" value="Genomic_DNA"/>
</dbReference>
<reference evidence="4" key="1">
    <citation type="submission" date="2021-02" db="EMBL/GenBank/DDBJ databases">
        <authorList>
            <person name="Nowell W R."/>
        </authorList>
    </citation>
    <scope>NUCLEOTIDE SEQUENCE</scope>
</reference>
<gene>
    <name evidence="3" type="ORF">BJG266_LOCUS48344</name>
    <name evidence="4" type="ORF">QVE165_LOCUS65408</name>
</gene>
<feature type="domain" description="SGS" evidence="2">
    <location>
        <begin position="77"/>
        <end position="151"/>
    </location>
</feature>
<proteinExistence type="predicted"/>